<dbReference type="PROSITE" id="PS00409">
    <property type="entry name" value="PROKAR_NTER_METHYL"/>
    <property type="match status" value="1"/>
</dbReference>
<organism evidence="3 4">
    <name type="scientific">Spirosoma terrae</name>
    <dbReference type="NCBI Taxonomy" id="1968276"/>
    <lineage>
        <taxon>Bacteria</taxon>
        <taxon>Pseudomonadati</taxon>
        <taxon>Bacteroidota</taxon>
        <taxon>Cytophagia</taxon>
        <taxon>Cytophagales</taxon>
        <taxon>Cytophagaceae</taxon>
        <taxon>Spirosoma</taxon>
    </lineage>
</organism>
<name>A0A6L9LHI5_9BACT</name>
<accession>A0A6L9LHI5</accession>
<sequence length="298" mass="32601">MIPKNQGFTLVELAIVIVIIGLLVGGVLQGQELIKASNRNNVISEFNNLDSAVNLFKNKYGFLPGDIPNATNYWPSISTPNNSNCNRTSTISETCNGEGDGYIDYDQGVFGSTSNSTWESRRAWQQLSLAGLIKGTYSGTDSLDCIGGSLCYKPLINSPSSKLSEASGYVIFTSGSDNLFVSYESGYTLIYLASLRSCKVNTAWAGRWHCPTLTPEDAQQIDIKMDDGKPYMGIVNDQRISASGHNFSPNCTTNEIPDTAQYNTILNSAECLLYLKKSYLFIKFFASSTVSSSDFLLY</sequence>
<dbReference type="Proteomes" id="UP000474175">
    <property type="component" value="Unassembled WGS sequence"/>
</dbReference>
<dbReference type="AlphaFoldDB" id="A0A6L9LHI5"/>
<dbReference type="EMBL" id="JAAFZH010000026">
    <property type="protein sequence ID" value="NDU99237.1"/>
    <property type="molecule type" value="Genomic_DNA"/>
</dbReference>
<dbReference type="Gene3D" id="3.30.700.10">
    <property type="entry name" value="Glycoprotein, Type 4 Pilin"/>
    <property type="match status" value="1"/>
</dbReference>
<comment type="caution">
    <text evidence="3">The sequence shown here is derived from an EMBL/GenBank/DDBJ whole genome shotgun (WGS) entry which is preliminary data.</text>
</comment>
<feature type="transmembrane region" description="Helical" evidence="2">
    <location>
        <begin position="7"/>
        <end position="28"/>
    </location>
</feature>
<dbReference type="InterPro" id="IPR012902">
    <property type="entry name" value="N_methyl_site"/>
</dbReference>
<keyword evidence="1" id="KW-0488">Methylation</keyword>
<keyword evidence="2" id="KW-0812">Transmembrane</keyword>
<reference evidence="3 4" key="1">
    <citation type="submission" date="2020-02" db="EMBL/GenBank/DDBJ databases">
        <title>Draft genome sequence of two Spirosoma agri KCTC 52727 and Spirosoma terrae KCTC 52035.</title>
        <authorList>
            <person name="Rojas J."/>
            <person name="Ambika Manirajan B."/>
            <person name="Suarez C."/>
            <person name="Ratering S."/>
            <person name="Schnell S."/>
        </authorList>
    </citation>
    <scope>NUCLEOTIDE SEQUENCE [LARGE SCALE GENOMIC DNA]</scope>
    <source>
        <strain evidence="3 4">KCTC 52035</strain>
    </source>
</reference>
<dbReference type="RefSeq" id="WP_163955370.1">
    <property type="nucleotide sequence ID" value="NZ_JAAFZH010000026.1"/>
</dbReference>
<evidence type="ECO:0000313" key="3">
    <source>
        <dbReference type="EMBL" id="NDU99237.1"/>
    </source>
</evidence>
<evidence type="ECO:0000256" key="2">
    <source>
        <dbReference type="SAM" id="Phobius"/>
    </source>
</evidence>
<dbReference type="InterPro" id="IPR000983">
    <property type="entry name" value="Bac_GSPG_pilin"/>
</dbReference>
<proteinExistence type="predicted"/>
<dbReference type="GO" id="GO:0015628">
    <property type="term" value="P:protein secretion by the type II secretion system"/>
    <property type="evidence" value="ECO:0007669"/>
    <property type="project" value="InterPro"/>
</dbReference>
<keyword evidence="2" id="KW-0472">Membrane</keyword>
<evidence type="ECO:0000256" key="1">
    <source>
        <dbReference type="ARBA" id="ARBA00022481"/>
    </source>
</evidence>
<dbReference type="NCBIfam" id="TIGR02532">
    <property type="entry name" value="IV_pilin_GFxxxE"/>
    <property type="match status" value="1"/>
</dbReference>
<protein>
    <submittedName>
        <fullName evidence="3">Prepilin-type N-terminal cleavage/methylation domain-containing protein</fullName>
    </submittedName>
</protein>
<keyword evidence="2" id="KW-1133">Transmembrane helix</keyword>
<dbReference type="PRINTS" id="PR00813">
    <property type="entry name" value="BCTERIALGSPG"/>
</dbReference>
<dbReference type="GO" id="GO:0015627">
    <property type="term" value="C:type II protein secretion system complex"/>
    <property type="evidence" value="ECO:0007669"/>
    <property type="project" value="InterPro"/>
</dbReference>
<dbReference type="InterPro" id="IPR045584">
    <property type="entry name" value="Pilin-like"/>
</dbReference>
<dbReference type="SUPFAM" id="SSF54523">
    <property type="entry name" value="Pili subunits"/>
    <property type="match status" value="1"/>
</dbReference>
<keyword evidence="4" id="KW-1185">Reference proteome</keyword>
<gene>
    <name evidence="3" type="ORF">GK108_30440</name>
</gene>
<evidence type="ECO:0000313" key="4">
    <source>
        <dbReference type="Proteomes" id="UP000474175"/>
    </source>
</evidence>
<dbReference type="Pfam" id="PF07963">
    <property type="entry name" value="N_methyl"/>
    <property type="match status" value="1"/>
</dbReference>